<proteinExistence type="predicted"/>
<dbReference type="Gene3D" id="1.25.40.20">
    <property type="entry name" value="Ankyrin repeat-containing domain"/>
    <property type="match status" value="1"/>
</dbReference>
<accession>X1E5Z6</accession>
<reference evidence="1" key="1">
    <citation type="journal article" date="2014" name="Front. Microbiol.">
        <title>High frequency of phylogenetically diverse reductive dehalogenase-homologous genes in deep subseafloor sedimentary metagenomes.</title>
        <authorList>
            <person name="Kawai M."/>
            <person name="Futagami T."/>
            <person name="Toyoda A."/>
            <person name="Takaki Y."/>
            <person name="Nishi S."/>
            <person name="Hori S."/>
            <person name="Arai W."/>
            <person name="Tsubouchi T."/>
            <person name="Morono Y."/>
            <person name="Uchiyama I."/>
            <person name="Ito T."/>
            <person name="Fujiyama A."/>
            <person name="Inagaki F."/>
            <person name="Takami H."/>
        </authorList>
    </citation>
    <scope>NUCLEOTIDE SEQUENCE</scope>
    <source>
        <strain evidence="1">Expedition CK06-06</strain>
    </source>
</reference>
<dbReference type="EMBL" id="BART01031577">
    <property type="protein sequence ID" value="GAH15820.1"/>
    <property type="molecule type" value="Genomic_DNA"/>
</dbReference>
<dbReference type="AlphaFoldDB" id="X1E5Z6"/>
<organism evidence="1">
    <name type="scientific">marine sediment metagenome</name>
    <dbReference type="NCBI Taxonomy" id="412755"/>
    <lineage>
        <taxon>unclassified sequences</taxon>
        <taxon>metagenomes</taxon>
        <taxon>ecological metagenomes</taxon>
    </lineage>
</organism>
<evidence type="ECO:0000313" key="1">
    <source>
        <dbReference type="EMBL" id="GAH15820.1"/>
    </source>
</evidence>
<name>X1E5Z6_9ZZZZ</name>
<feature type="non-terminal residue" evidence="1">
    <location>
        <position position="1"/>
    </location>
</feature>
<feature type="non-terminal residue" evidence="1">
    <location>
        <position position="254"/>
    </location>
</feature>
<protein>
    <submittedName>
        <fullName evidence="1">Uncharacterized protein</fullName>
    </submittedName>
</protein>
<comment type="caution">
    <text evidence="1">The sequence shown here is derived from an EMBL/GenBank/DDBJ whole genome shotgun (WGS) entry which is preliminary data.</text>
</comment>
<dbReference type="InterPro" id="IPR036770">
    <property type="entry name" value="Ankyrin_rpt-contain_sf"/>
</dbReference>
<gene>
    <name evidence="1" type="ORF">S01H4_54824</name>
</gene>
<sequence>GYFDLVVSIISNLKINIKSSGFENFLTEAVKSKNADLFAYFIQLFLKNFKIKVVKEMTKKKVVSSSVEIVDNVFNEAVNAGSVDMVREFFKMYKDIEGKTNLEENFLKNRLNKASIVASSKGDVALVNFLVECGADDKKGMFEVALCKSRPEIIRFLLSKYENIKQDFSMLEIAKLLLGYYKGFKKGSSVFEILKLLICKYNELKKGLEMDVLEHVMSKEKVITEDDMHIIEILLEHDWFCKKEHFAFALQSIK</sequence>
<dbReference type="SUPFAM" id="SSF140860">
    <property type="entry name" value="Pseudo ankyrin repeat-like"/>
    <property type="match status" value="1"/>
</dbReference>